<reference evidence="2 3" key="1">
    <citation type="journal article" date="2024" name="G3 (Bethesda)">
        <title>Genome assembly of Hibiscus sabdariffa L. provides insights into metabolisms of medicinal natural products.</title>
        <authorList>
            <person name="Kim T."/>
        </authorList>
    </citation>
    <scope>NUCLEOTIDE SEQUENCE [LARGE SCALE GENOMIC DNA]</scope>
    <source>
        <strain evidence="2">TK-2024</strain>
        <tissue evidence="2">Old leaves</tissue>
    </source>
</reference>
<feature type="signal peptide" evidence="1">
    <location>
        <begin position="1"/>
        <end position="21"/>
    </location>
</feature>
<keyword evidence="1" id="KW-0732">Signal</keyword>
<name>A0ABR2GFZ6_9ROSI</name>
<organism evidence="2 3">
    <name type="scientific">Hibiscus sabdariffa</name>
    <name type="common">roselle</name>
    <dbReference type="NCBI Taxonomy" id="183260"/>
    <lineage>
        <taxon>Eukaryota</taxon>
        <taxon>Viridiplantae</taxon>
        <taxon>Streptophyta</taxon>
        <taxon>Embryophyta</taxon>
        <taxon>Tracheophyta</taxon>
        <taxon>Spermatophyta</taxon>
        <taxon>Magnoliopsida</taxon>
        <taxon>eudicotyledons</taxon>
        <taxon>Gunneridae</taxon>
        <taxon>Pentapetalae</taxon>
        <taxon>rosids</taxon>
        <taxon>malvids</taxon>
        <taxon>Malvales</taxon>
        <taxon>Malvaceae</taxon>
        <taxon>Malvoideae</taxon>
        <taxon>Hibiscus</taxon>
    </lineage>
</organism>
<evidence type="ECO:0000256" key="1">
    <source>
        <dbReference type="SAM" id="SignalP"/>
    </source>
</evidence>
<feature type="chain" id="PRO_5045044204" evidence="1">
    <location>
        <begin position="22"/>
        <end position="89"/>
    </location>
</feature>
<evidence type="ECO:0000313" key="3">
    <source>
        <dbReference type="Proteomes" id="UP001472677"/>
    </source>
</evidence>
<dbReference type="EMBL" id="JBBPBM010000001">
    <property type="protein sequence ID" value="KAK8601655.1"/>
    <property type="molecule type" value="Genomic_DNA"/>
</dbReference>
<protein>
    <submittedName>
        <fullName evidence="2">Uncharacterized protein</fullName>
    </submittedName>
</protein>
<proteinExistence type="predicted"/>
<gene>
    <name evidence="2" type="ORF">V6N12_051484</name>
</gene>
<comment type="caution">
    <text evidence="2">The sequence shown here is derived from an EMBL/GenBank/DDBJ whole genome shotgun (WGS) entry which is preliminary data.</text>
</comment>
<dbReference type="Proteomes" id="UP001472677">
    <property type="component" value="Unassembled WGS sequence"/>
</dbReference>
<accession>A0ABR2GFZ6</accession>
<evidence type="ECO:0000313" key="2">
    <source>
        <dbReference type="EMBL" id="KAK8601655.1"/>
    </source>
</evidence>
<keyword evidence="3" id="KW-1185">Reference proteome</keyword>
<sequence>MGNARLAQAIAALAVVRGVLTAATGGVARGATTAASIAAARDSADGSGFARGHAVVDIEMAINEDSPLLYYTHDPDLSVDEEFDPLEMV</sequence>